<evidence type="ECO:0000313" key="14">
    <source>
        <dbReference type="EMBL" id="MTE91275.1"/>
    </source>
</evidence>
<evidence type="ECO:0000256" key="9">
    <source>
        <dbReference type="SAM" id="Phobius"/>
    </source>
</evidence>
<dbReference type="Proteomes" id="UP000486847">
    <property type="component" value="Unassembled WGS sequence"/>
</dbReference>
<dbReference type="AlphaFoldDB" id="A0A0V9G8U4"/>
<dbReference type="Proteomes" id="UP000533482">
    <property type="component" value="Unassembled WGS sequence"/>
</dbReference>
<dbReference type="EMBL" id="DABGYN010000025">
    <property type="protein sequence ID" value="HAJ0835569.1"/>
    <property type="molecule type" value="Genomic_DNA"/>
</dbReference>
<evidence type="ECO:0000256" key="7">
    <source>
        <dbReference type="ARBA" id="ARBA00022989"/>
    </source>
</evidence>
<organism evidence="13 15">
    <name type="scientific">Escherichia coli</name>
    <dbReference type="NCBI Taxonomy" id="562"/>
    <lineage>
        <taxon>Bacteria</taxon>
        <taxon>Pseudomonadati</taxon>
        <taxon>Pseudomonadota</taxon>
        <taxon>Gammaproteobacteria</taxon>
        <taxon>Enterobacterales</taxon>
        <taxon>Enterobacteriaceae</taxon>
        <taxon>Escherichia</taxon>
    </lineage>
</organism>
<dbReference type="PANTHER" id="PTHR32196">
    <property type="entry name" value="ABC TRANSPORTER PERMEASE PROTEIN YPHD-RELATED-RELATED"/>
    <property type="match status" value="1"/>
</dbReference>
<evidence type="ECO:0000256" key="5">
    <source>
        <dbReference type="ARBA" id="ARBA00022519"/>
    </source>
</evidence>
<dbReference type="EMBL" id="RNLZ01000032">
    <property type="protein sequence ID" value="MGE15226.1"/>
    <property type="molecule type" value="Genomic_DNA"/>
</dbReference>
<evidence type="ECO:0000313" key="12">
    <source>
        <dbReference type="EMBL" id="MDA4178023.1"/>
    </source>
</evidence>
<dbReference type="EMBL" id="AASOHJ010000034">
    <property type="protein sequence ID" value="EFE8675515.1"/>
    <property type="molecule type" value="Genomic_DNA"/>
</dbReference>
<dbReference type="Pfam" id="PF02653">
    <property type="entry name" value="BPD_transp_2"/>
    <property type="match status" value="1"/>
</dbReference>
<feature type="transmembrane region" description="Helical" evidence="9">
    <location>
        <begin position="170"/>
        <end position="193"/>
    </location>
</feature>
<dbReference type="InterPro" id="IPR001851">
    <property type="entry name" value="ABC_transp_permease"/>
</dbReference>
<evidence type="ECO:0000313" key="16">
    <source>
        <dbReference type="Proteomes" id="UP000486847"/>
    </source>
</evidence>
<comment type="caution">
    <text evidence="13">The sequence shown here is derived from an EMBL/GenBank/DDBJ whole genome shotgun (WGS) entry which is preliminary data.</text>
</comment>
<feature type="transmembrane region" description="Helical" evidence="9">
    <location>
        <begin position="254"/>
        <end position="273"/>
    </location>
</feature>
<dbReference type="PANTHER" id="PTHR32196:SF21">
    <property type="entry name" value="ABC TRANSPORTER PERMEASE PROTEIN YPHD-RELATED"/>
    <property type="match status" value="1"/>
</dbReference>
<evidence type="ECO:0000313" key="15">
    <source>
        <dbReference type="Proteomes" id="UP000272336"/>
    </source>
</evidence>
<reference evidence="11" key="1">
    <citation type="journal article" date="2018" name="Genome Biol.">
        <title>SKESA: strategic k-mer extension for scrupulous assemblies.</title>
        <authorList>
            <person name="Souvorov A."/>
            <person name="Agarwala R."/>
            <person name="Lipman D.J."/>
        </authorList>
    </citation>
    <scope>NUCLEOTIDE SEQUENCE [LARGE SCALE GENOMIC DNA]</scope>
    <source>
        <strain evidence="11">EC00618</strain>
    </source>
</reference>
<reference evidence="11" key="3">
    <citation type="submission" date="2019-09" db="EMBL/GenBank/DDBJ databases">
        <authorList>
            <consortium name="NCBI Pathogen Detection Project"/>
        </authorList>
    </citation>
    <scope>NUCLEOTIDE SEQUENCE</scope>
    <source>
        <strain evidence="11">EC00618</strain>
    </source>
</reference>
<keyword evidence="5" id="KW-0997">Cell inner membrane</keyword>
<dbReference type="Proteomes" id="UP000272336">
    <property type="component" value="Unassembled WGS sequence"/>
</dbReference>
<reference evidence="12" key="5">
    <citation type="submission" date="2022-08" db="EMBL/GenBank/DDBJ databases">
        <title>Genome sequencing of human pathogens.</title>
        <authorList>
            <person name="Cao X."/>
        </authorList>
    </citation>
    <scope>NUCLEOTIDE SEQUENCE</scope>
    <source>
        <strain evidence="12">EC16126</strain>
    </source>
</reference>
<feature type="transmembrane region" description="Helical" evidence="9">
    <location>
        <begin position="12"/>
        <end position="35"/>
    </location>
</feature>
<evidence type="ECO:0000313" key="17">
    <source>
        <dbReference type="Proteomes" id="UP000533482"/>
    </source>
</evidence>
<evidence type="ECO:0000256" key="2">
    <source>
        <dbReference type="ARBA" id="ARBA00007942"/>
    </source>
</evidence>
<gene>
    <name evidence="13" type="ORF">D9D43_16890</name>
    <name evidence="10" type="ORF">F7N46_20790</name>
    <name evidence="14" type="ORF">F9B07_21125</name>
    <name evidence="11" type="ORF">HL563_17830</name>
    <name evidence="12" type="ORF">NY836_11530</name>
</gene>
<name>A0A0V9G8U4_ECOLX</name>
<sequence length="348" mass="37434">MNKRIFFPLDGTRSGLLSICFIVVVLFSLAMPGRFFTDNTFLSIAFQLPELGLLTFAMFIPMLSGGLNLAIIGTANLTSLFMAWVLIQYVPADASTGSQLFWLFLAIVGAMLIAIIIGAITGLIISHIGAHPILVTLGSMTIISGIGIYLTKGAALSGMPPVVRSIGSEVIMGIPVPMMIFIVTTVALALFLGKTRTGKTIYMCGSNINATWFSGIRTDRVLIAIYAISSMLCVLAGLIMLARFNSARMGYGDSYLLLTVLAIVLGGTDPFGGAGKVSHVFCALLVLQVIATGLSLLGLSLHFNLAVWGITLIAALAFKFIKQKWQLQRDMNKSRKIFQQQLITREGK</sequence>
<keyword evidence="8 9" id="KW-0472">Membrane</keyword>
<dbReference type="EMBL" id="JANWOR010000276">
    <property type="protein sequence ID" value="MDA4178023.1"/>
    <property type="molecule type" value="Genomic_DNA"/>
</dbReference>
<keyword evidence="6 9" id="KW-0812">Transmembrane</keyword>
<evidence type="ECO:0000313" key="13">
    <source>
        <dbReference type="EMBL" id="MGE15226.1"/>
    </source>
</evidence>
<feature type="transmembrane region" description="Helical" evidence="9">
    <location>
        <begin position="221"/>
        <end position="242"/>
    </location>
</feature>
<keyword evidence="3" id="KW-0813">Transport</keyword>
<evidence type="ECO:0000256" key="8">
    <source>
        <dbReference type="ARBA" id="ARBA00023136"/>
    </source>
</evidence>
<feature type="transmembrane region" description="Helical" evidence="9">
    <location>
        <begin position="305"/>
        <end position="321"/>
    </location>
</feature>
<dbReference type="Proteomes" id="UP001211064">
    <property type="component" value="Unassembled WGS sequence"/>
</dbReference>
<dbReference type="GO" id="GO:0022857">
    <property type="term" value="F:transmembrane transporter activity"/>
    <property type="evidence" value="ECO:0007669"/>
    <property type="project" value="InterPro"/>
</dbReference>
<feature type="transmembrane region" description="Helical" evidence="9">
    <location>
        <begin position="132"/>
        <end position="150"/>
    </location>
</feature>
<comment type="subcellular location">
    <subcellularLocation>
        <location evidence="1">Cell inner membrane</location>
        <topology evidence="1">Multi-pass membrane protein</topology>
    </subcellularLocation>
</comment>
<dbReference type="RefSeq" id="WP_001550397.1">
    <property type="nucleotide sequence ID" value="NZ_AP021935.1"/>
</dbReference>
<dbReference type="EMBL" id="WCEW01000031">
    <property type="protein sequence ID" value="MTE91275.1"/>
    <property type="molecule type" value="Genomic_DNA"/>
</dbReference>
<evidence type="ECO:0000256" key="1">
    <source>
        <dbReference type="ARBA" id="ARBA00004429"/>
    </source>
</evidence>
<comment type="similarity">
    <text evidence="2">Belongs to the binding-protein-dependent transport system permease family. AraH/RbsC subfamily.</text>
</comment>
<evidence type="ECO:0000256" key="6">
    <source>
        <dbReference type="ARBA" id="ARBA00022692"/>
    </source>
</evidence>
<evidence type="ECO:0000256" key="3">
    <source>
        <dbReference type="ARBA" id="ARBA00022448"/>
    </source>
</evidence>
<feature type="transmembrane region" description="Helical" evidence="9">
    <location>
        <begin position="280"/>
        <end position="299"/>
    </location>
</feature>
<reference evidence="14 16" key="4">
    <citation type="submission" date="2019-10" db="EMBL/GenBank/DDBJ databases">
        <title>Comparative genomic analysis of antimicrobial resistant Escherichia coli of diverse origin.</title>
        <authorList>
            <person name="Ghatak S."/>
            <person name="Milton A.P."/>
            <person name="Rhetso K."/>
            <person name="Purkait D."/>
            <person name="Das S."/>
            <person name="Puro K.-U."/>
            <person name="Shakuntala I."/>
            <person name="Sen A."/>
            <person name="Sanjukta R."/>
            <person name="Priya G.B."/>
            <person name="Mawlong M."/>
            <person name="Lyngdoh V."/>
            <person name="Rynghang J."/>
            <person name="Mawphlang B.L."/>
        </authorList>
    </citation>
    <scope>NUCLEOTIDE SEQUENCE [LARGE SCALE GENOMIC DNA]</scope>
    <source>
        <strain evidence="14 16">SE161</strain>
    </source>
</reference>
<protein>
    <submittedName>
        <fullName evidence="13">ABC transporter permease</fullName>
    </submittedName>
</protein>
<reference evidence="13 15" key="2">
    <citation type="submission" date="2018-10" db="EMBL/GenBank/DDBJ databases">
        <authorList>
            <consortium name="NARMS: The National Antimicrobial Resistance Monitoring System"/>
        </authorList>
    </citation>
    <scope>NUCLEOTIDE SEQUENCE [LARGE SCALE GENOMIC DNA]</scope>
    <source>
        <strain evidence="13 15">CVM N17EC0060</strain>
        <strain evidence="10 17">FSIS11923834</strain>
    </source>
</reference>
<dbReference type="CDD" id="cd06579">
    <property type="entry name" value="TM_PBP1_transp_AraH_like"/>
    <property type="match status" value="1"/>
</dbReference>
<accession>A0A0V9G8U4</accession>
<keyword evidence="4" id="KW-1003">Cell membrane</keyword>
<dbReference type="GO" id="GO:0005886">
    <property type="term" value="C:plasma membrane"/>
    <property type="evidence" value="ECO:0007669"/>
    <property type="project" value="UniProtKB-SubCell"/>
</dbReference>
<keyword evidence="7 9" id="KW-1133">Transmembrane helix</keyword>
<feature type="transmembrane region" description="Helical" evidence="9">
    <location>
        <begin position="99"/>
        <end position="125"/>
    </location>
</feature>
<proteinExistence type="inferred from homology"/>
<evidence type="ECO:0000256" key="4">
    <source>
        <dbReference type="ARBA" id="ARBA00022475"/>
    </source>
</evidence>
<evidence type="ECO:0000313" key="11">
    <source>
        <dbReference type="EMBL" id="HAJ0835569.1"/>
    </source>
</evidence>
<evidence type="ECO:0000313" key="10">
    <source>
        <dbReference type="EMBL" id="EFE8675515.1"/>
    </source>
</evidence>
<feature type="transmembrane region" description="Helical" evidence="9">
    <location>
        <begin position="67"/>
        <end position="87"/>
    </location>
</feature>